<reference evidence="2" key="1">
    <citation type="submission" date="2015-11" db="EMBL/GenBank/DDBJ databases">
        <title>De novo transcriptome assembly of four potential Pierce s Disease insect vectors from Arizona vineyards.</title>
        <authorList>
            <person name="Tassone E.E."/>
        </authorList>
    </citation>
    <scope>NUCLEOTIDE SEQUENCE</scope>
</reference>
<proteinExistence type="predicted"/>
<dbReference type="GO" id="GO:0003676">
    <property type="term" value="F:nucleic acid binding"/>
    <property type="evidence" value="ECO:0007669"/>
    <property type="project" value="InterPro"/>
</dbReference>
<feature type="non-terminal residue" evidence="2">
    <location>
        <position position="1"/>
    </location>
</feature>
<evidence type="ECO:0000313" key="3">
    <source>
        <dbReference type="EMBL" id="JAT03518.1"/>
    </source>
</evidence>
<sequence length="160" mass="18189">CVAPAVQAGGEAVMIWGCISSEGPGELQFVEGTMNSIKYCQTLEEFMLPSANKLLGENYIFQQDNAPCHKSRHTQEWFSNHDVEVLKWPPRSPDLNPIENLWNTMASRLAKNKPKNKAELKFMLAQIWRSIKKEDCLTLIDSMPKRIKECYKANGGPIDY</sequence>
<evidence type="ECO:0000313" key="2">
    <source>
        <dbReference type="EMBL" id="JAS97097.1"/>
    </source>
</evidence>
<dbReference type="InterPro" id="IPR036397">
    <property type="entry name" value="RNaseH_sf"/>
</dbReference>
<dbReference type="EMBL" id="GECU01004189">
    <property type="protein sequence ID" value="JAT03518.1"/>
    <property type="molecule type" value="Transcribed_RNA"/>
</dbReference>
<dbReference type="Pfam" id="PF13358">
    <property type="entry name" value="DDE_3"/>
    <property type="match status" value="1"/>
</dbReference>
<protein>
    <recommendedName>
        <fullName evidence="1">Tc1-like transposase DDE domain-containing protein</fullName>
    </recommendedName>
</protein>
<dbReference type="InterPro" id="IPR038717">
    <property type="entry name" value="Tc1-like_DDE_dom"/>
</dbReference>
<dbReference type="Gene3D" id="3.30.420.10">
    <property type="entry name" value="Ribonuclease H-like superfamily/Ribonuclease H"/>
    <property type="match status" value="1"/>
</dbReference>
<evidence type="ECO:0000259" key="1">
    <source>
        <dbReference type="Pfam" id="PF13358"/>
    </source>
</evidence>
<dbReference type="PANTHER" id="PTHR23022">
    <property type="entry name" value="TRANSPOSABLE ELEMENT-RELATED"/>
    <property type="match status" value="1"/>
</dbReference>
<dbReference type="EMBL" id="GECU01010609">
    <property type="protein sequence ID" value="JAS97097.1"/>
    <property type="molecule type" value="Transcribed_RNA"/>
</dbReference>
<dbReference type="InterPro" id="IPR052338">
    <property type="entry name" value="Transposase_5"/>
</dbReference>
<accession>A0A1B6JD97</accession>
<dbReference type="AlphaFoldDB" id="A0A1B6JD97"/>
<feature type="domain" description="Tc1-like transposase DDE" evidence="1">
    <location>
        <begin position="11"/>
        <end position="121"/>
    </location>
</feature>
<gene>
    <name evidence="2" type="ORF">g.27305</name>
    <name evidence="3" type="ORF">g.27306</name>
</gene>
<dbReference type="PANTHER" id="PTHR23022:SF134">
    <property type="entry name" value="TRANSPOSABLE ELEMENT TC1 TRANSPOSASE"/>
    <property type="match status" value="1"/>
</dbReference>
<name>A0A1B6JD97_9HEMI</name>
<organism evidence="2">
    <name type="scientific">Homalodisca liturata</name>
    <dbReference type="NCBI Taxonomy" id="320908"/>
    <lineage>
        <taxon>Eukaryota</taxon>
        <taxon>Metazoa</taxon>
        <taxon>Ecdysozoa</taxon>
        <taxon>Arthropoda</taxon>
        <taxon>Hexapoda</taxon>
        <taxon>Insecta</taxon>
        <taxon>Pterygota</taxon>
        <taxon>Neoptera</taxon>
        <taxon>Paraneoptera</taxon>
        <taxon>Hemiptera</taxon>
        <taxon>Auchenorrhyncha</taxon>
        <taxon>Membracoidea</taxon>
        <taxon>Cicadellidae</taxon>
        <taxon>Cicadellinae</taxon>
        <taxon>Proconiini</taxon>
        <taxon>Homalodisca</taxon>
    </lineage>
</organism>